<evidence type="ECO:0000256" key="9">
    <source>
        <dbReference type="ARBA" id="ARBA00023211"/>
    </source>
</evidence>
<evidence type="ECO:0000256" key="8">
    <source>
        <dbReference type="ARBA" id="ARBA00023004"/>
    </source>
</evidence>
<evidence type="ECO:0000256" key="4">
    <source>
        <dbReference type="ARBA" id="ARBA00002713"/>
    </source>
</evidence>
<dbReference type="PANTHER" id="PTHR30387">
    <property type="entry name" value="MANNONATE DEHYDRATASE"/>
    <property type="match status" value="1"/>
</dbReference>
<evidence type="ECO:0000256" key="6">
    <source>
        <dbReference type="ARBA" id="ARBA00007389"/>
    </source>
</evidence>
<keyword evidence="8" id="KW-0408">Iron</keyword>
<keyword evidence="10 11" id="KW-0456">Lyase</keyword>
<evidence type="ECO:0000256" key="2">
    <source>
        <dbReference type="ARBA" id="ARBA00001936"/>
    </source>
</evidence>
<comment type="pathway">
    <text evidence="5">Carbohydrate metabolism; pentose and glucuronate interconversion.</text>
</comment>
<dbReference type="Proteomes" id="UP001284601">
    <property type="component" value="Unassembled WGS sequence"/>
</dbReference>
<evidence type="ECO:0000256" key="3">
    <source>
        <dbReference type="ARBA" id="ARBA00001954"/>
    </source>
</evidence>
<proteinExistence type="inferred from homology"/>
<evidence type="ECO:0000313" key="12">
    <source>
        <dbReference type="Proteomes" id="UP001284601"/>
    </source>
</evidence>
<dbReference type="RefSeq" id="WP_318596147.1">
    <property type="nucleotide sequence ID" value="NZ_JAWSTH010000010.1"/>
</dbReference>
<keyword evidence="12" id="KW-1185">Reference proteome</keyword>
<gene>
    <name evidence="11" type="ORF">R7226_06055</name>
</gene>
<reference evidence="11 12" key="2">
    <citation type="submission" date="2023-10" db="EMBL/GenBank/DDBJ databases">
        <authorList>
            <person name="Han X.F."/>
        </authorList>
    </citation>
    <scope>NUCLEOTIDE SEQUENCE [LARGE SCALE GENOMIC DNA]</scope>
    <source>
        <strain evidence="11 12">KCTC 39840</strain>
    </source>
</reference>
<evidence type="ECO:0000313" key="11">
    <source>
        <dbReference type="EMBL" id="MDW5593888.1"/>
    </source>
</evidence>
<organism evidence="11 12">
    <name type="scientific">Conexibacter stalactiti</name>
    <dbReference type="NCBI Taxonomy" id="1940611"/>
    <lineage>
        <taxon>Bacteria</taxon>
        <taxon>Bacillati</taxon>
        <taxon>Actinomycetota</taxon>
        <taxon>Thermoleophilia</taxon>
        <taxon>Solirubrobacterales</taxon>
        <taxon>Conexibacteraceae</taxon>
        <taxon>Conexibacter</taxon>
    </lineage>
</organism>
<comment type="cofactor">
    <cofactor evidence="2">
        <name>Mn(2+)</name>
        <dbReference type="ChEBI" id="CHEBI:29035"/>
    </cofactor>
</comment>
<comment type="cofactor">
    <cofactor evidence="3">
        <name>Fe(2+)</name>
        <dbReference type="ChEBI" id="CHEBI:29033"/>
    </cofactor>
</comment>
<keyword evidence="9" id="KW-0464">Manganese</keyword>
<dbReference type="Pfam" id="PF03786">
    <property type="entry name" value="UxuA"/>
    <property type="match status" value="2"/>
</dbReference>
<protein>
    <recommendedName>
        <fullName evidence="7">mannonate dehydratase</fullName>
        <ecNumber evidence="7">4.2.1.8</ecNumber>
    </recommendedName>
</protein>
<reference evidence="12" key="1">
    <citation type="submission" date="2023-07" db="EMBL/GenBank/DDBJ databases">
        <title>Conexibacter stalactiti sp. nov., isolated from stalactites in a lava cave and emended description of the genus Conexibacter.</title>
        <authorList>
            <person name="Lee S.D."/>
        </authorList>
    </citation>
    <scope>NUCLEOTIDE SEQUENCE [LARGE SCALE GENOMIC DNA]</scope>
    <source>
        <strain evidence="12">KCTC 39840</strain>
    </source>
</reference>
<comment type="function">
    <text evidence="4">Catalyzes the dehydration of D-mannonate.</text>
</comment>
<dbReference type="EMBL" id="JAWSTH010000010">
    <property type="protein sequence ID" value="MDW5593888.1"/>
    <property type="molecule type" value="Genomic_DNA"/>
</dbReference>
<dbReference type="InterPro" id="IPR036237">
    <property type="entry name" value="Xyl_isomerase-like_sf"/>
</dbReference>
<accession>A0ABU4HKR7</accession>
<dbReference type="InterPro" id="IPR004628">
    <property type="entry name" value="Man_deHydtase"/>
</dbReference>
<dbReference type="PIRSF" id="PIRSF016049">
    <property type="entry name" value="Man_dehyd"/>
    <property type="match status" value="1"/>
</dbReference>
<comment type="caution">
    <text evidence="11">The sequence shown here is derived from an EMBL/GenBank/DDBJ whole genome shotgun (WGS) entry which is preliminary data.</text>
</comment>
<evidence type="ECO:0000256" key="1">
    <source>
        <dbReference type="ARBA" id="ARBA00001794"/>
    </source>
</evidence>
<evidence type="ECO:0000256" key="7">
    <source>
        <dbReference type="ARBA" id="ARBA00012927"/>
    </source>
</evidence>
<comment type="similarity">
    <text evidence="6">Belongs to the mannonate dehydratase family.</text>
</comment>
<sequence length="326" mass="36345">MTELAEILLEKPPHPFWTVLRQLGVEKAVGVLPRYHADWRESRGEQPWELVPLTLYRDQVAEAGLTLVAIEDNPPMDRLRLGLPGREEELEAVCTLIRSMGSLGIPVWCYNWMPVLGWMRTRMALPSRGGALVTEYDHARMANAPLTYAGEVSAERLWTSLEWFLERVCPVAEEAGVTLALHPDDPPLSPIRGIARIMSEVGSFERLIEVNDSPANQITLCQGNFTLMTDDLPGTIRRLGERIAFAHFRDVRGTPERFEETFHDDGPTDMLACMRAYRDIGFSGVLRSDHVPTIAGDSAEVAGYSHNARLHAIGYMAGLREAVAAS</sequence>
<evidence type="ECO:0000256" key="10">
    <source>
        <dbReference type="ARBA" id="ARBA00023239"/>
    </source>
</evidence>
<dbReference type="GO" id="GO:0008927">
    <property type="term" value="F:mannonate dehydratase activity"/>
    <property type="evidence" value="ECO:0007669"/>
    <property type="project" value="UniProtKB-EC"/>
</dbReference>
<evidence type="ECO:0000256" key="5">
    <source>
        <dbReference type="ARBA" id="ARBA00004892"/>
    </source>
</evidence>
<dbReference type="Gene3D" id="3.20.20.150">
    <property type="entry name" value="Divalent-metal-dependent TIM barrel enzymes"/>
    <property type="match status" value="1"/>
</dbReference>
<dbReference type="SUPFAM" id="SSF51658">
    <property type="entry name" value="Xylose isomerase-like"/>
    <property type="match status" value="1"/>
</dbReference>
<comment type="catalytic activity">
    <reaction evidence="1">
        <text>D-mannonate = 2-dehydro-3-deoxy-D-gluconate + H2O</text>
        <dbReference type="Rhea" id="RHEA:20097"/>
        <dbReference type="ChEBI" id="CHEBI:15377"/>
        <dbReference type="ChEBI" id="CHEBI:17767"/>
        <dbReference type="ChEBI" id="CHEBI:57990"/>
        <dbReference type="EC" id="4.2.1.8"/>
    </reaction>
</comment>
<dbReference type="EC" id="4.2.1.8" evidence="7"/>
<name>A0ABU4HKR7_9ACTN</name>
<dbReference type="PANTHER" id="PTHR30387:SF2">
    <property type="entry name" value="MANNONATE DEHYDRATASE"/>
    <property type="match status" value="1"/>
</dbReference>